<evidence type="ECO:0000313" key="2">
    <source>
        <dbReference type="Proteomes" id="UP001497453"/>
    </source>
</evidence>
<gene>
    <name evidence="1" type="ORF">GFSPODELE1_LOCUS4685</name>
</gene>
<protein>
    <submittedName>
        <fullName evidence="1">Uncharacterized protein</fullName>
    </submittedName>
</protein>
<reference evidence="2" key="1">
    <citation type="submission" date="2024-04" db="EMBL/GenBank/DDBJ databases">
        <authorList>
            <person name="Shaw F."/>
            <person name="Minotto A."/>
        </authorList>
    </citation>
    <scope>NUCLEOTIDE SEQUENCE [LARGE SCALE GENOMIC DNA]</scope>
</reference>
<keyword evidence="2" id="KW-1185">Reference proteome</keyword>
<organism evidence="1 2">
    <name type="scientific">Somion occarium</name>
    <dbReference type="NCBI Taxonomy" id="3059160"/>
    <lineage>
        <taxon>Eukaryota</taxon>
        <taxon>Fungi</taxon>
        <taxon>Dikarya</taxon>
        <taxon>Basidiomycota</taxon>
        <taxon>Agaricomycotina</taxon>
        <taxon>Agaricomycetes</taxon>
        <taxon>Polyporales</taxon>
        <taxon>Cerrenaceae</taxon>
        <taxon>Somion</taxon>
    </lineage>
</organism>
<name>A0ABP1D950_9APHY</name>
<accession>A0ABP1D950</accession>
<dbReference type="EMBL" id="OZ037946">
    <property type="protein sequence ID" value="CAL1703699.1"/>
    <property type="molecule type" value="Genomic_DNA"/>
</dbReference>
<proteinExistence type="predicted"/>
<evidence type="ECO:0000313" key="1">
    <source>
        <dbReference type="EMBL" id="CAL1703699.1"/>
    </source>
</evidence>
<dbReference type="Proteomes" id="UP001497453">
    <property type="component" value="Chromosome 3"/>
</dbReference>
<sequence>MIAVCNKSEDIVLQIKVYQPFALYPRHLKISDSSPWRCHFTIKIFEFGHHTMGYPLSSVIICQFHQACSVYSDSLSEPISIRAETVQAFWSDQYRTKRVLILECGQ</sequence>